<evidence type="ECO:0000256" key="4">
    <source>
        <dbReference type="ARBA" id="ARBA00022475"/>
    </source>
</evidence>
<evidence type="ECO:0000256" key="1">
    <source>
        <dbReference type="ARBA" id="ARBA00004651"/>
    </source>
</evidence>
<comment type="similarity">
    <text evidence="2">Belongs to the binding-protein-dependent transport system permease family. CysTW subfamily.</text>
</comment>
<evidence type="ECO:0000259" key="9">
    <source>
        <dbReference type="PROSITE" id="PS50928"/>
    </source>
</evidence>
<protein>
    <submittedName>
        <fullName evidence="11">Polyamine ABC transporter permease</fullName>
    </submittedName>
</protein>
<dbReference type="Proteomes" id="UP000465302">
    <property type="component" value="Unassembled WGS sequence"/>
</dbReference>
<sequence>MTVPVVTAPSQTAPPPRERRTRLWALLAAPGVFWLAAFFIFPLYVVLCIVFGQIDPLFRTPIPVWNPLQWDPTQFSYVLTHIVGPNGVYGPAIVRTFVYVFVASSLCLLIAFPVAYYVARLSGKRKGLLLALLIAPFWISYMMRMFAWVNLLQEDGLFNKMLRVGGFFTPEVNWLTGQPVVVILGLVYGYVPYMILPLYAGLDRLSQPMLEASRDLGADRISSFWRVTLPLCRPTIVAAVLLTCLPMLGDYFTSDMLSASPKTSMVGNLINDSVQAPGQTGQAGAFVLLVFLVALLPMLYYIRVTSRTGEVST</sequence>
<organism evidence="11 12">
    <name type="scientific">Mycolicibacterium agri</name>
    <name type="common">Mycobacterium agri</name>
    <dbReference type="NCBI Taxonomy" id="36811"/>
    <lineage>
        <taxon>Bacteria</taxon>
        <taxon>Bacillati</taxon>
        <taxon>Actinomycetota</taxon>
        <taxon>Actinomycetes</taxon>
        <taxon>Mycobacteriales</taxon>
        <taxon>Mycobacteriaceae</taxon>
        <taxon>Mycolicibacterium</taxon>
    </lineage>
</organism>
<feature type="transmembrane region" description="Helical" evidence="8">
    <location>
        <begin position="223"/>
        <end position="248"/>
    </location>
</feature>
<gene>
    <name evidence="11" type="ORF">CQY20_02110</name>
    <name evidence="10" type="ORF">MAGR_42410</name>
</gene>
<accession>A0A2A7NGB7</accession>
<evidence type="ECO:0000256" key="3">
    <source>
        <dbReference type="ARBA" id="ARBA00022448"/>
    </source>
</evidence>
<keyword evidence="5 8" id="KW-0812">Transmembrane</keyword>
<dbReference type="EMBL" id="PDCP01000002">
    <property type="protein sequence ID" value="PEG42803.1"/>
    <property type="molecule type" value="Genomic_DNA"/>
</dbReference>
<dbReference type="Pfam" id="PF00528">
    <property type="entry name" value="BPD_transp_1"/>
    <property type="match status" value="1"/>
</dbReference>
<evidence type="ECO:0000256" key="5">
    <source>
        <dbReference type="ARBA" id="ARBA00022692"/>
    </source>
</evidence>
<keyword evidence="4" id="KW-1003">Cell membrane</keyword>
<evidence type="ECO:0000313" key="10">
    <source>
        <dbReference type="EMBL" id="GFG52800.1"/>
    </source>
</evidence>
<feature type="transmembrane region" description="Helical" evidence="8">
    <location>
        <begin position="97"/>
        <end position="119"/>
    </location>
</feature>
<reference evidence="10" key="3">
    <citation type="submission" date="2020-02" db="EMBL/GenBank/DDBJ databases">
        <authorList>
            <person name="Matsumoto Y."/>
            <person name="Motooka D."/>
            <person name="Nakamura S."/>
        </authorList>
    </citation>
    <scope>NUCLEOTIDE SEQUENCE</scope>
    <source>
        <strain evidence="10">JCM 6377</strain>
    </source>
</reference>
<keyword evidence="7 8" id="KW-0472">Membrane</keyword>
<evidence type="ECO:0000256" key="2">
    <source>
        <dbReference type="ARBA" id="ARBA00007069"/>
    </source>
</evidence>
<feature type="transmembrane region" description="Helical" evidence="8">
    <location>
        <begin position="283"/>
        <end position="302"/>
    </location>
</feature>
<keyword evidence="3 8" id="KW-0813">Transport</keyword>
<dbReference type="GO" id="GO:0005886">
    <property type="term" value="C:plasma membrane"/>
    <property type="evidence" value="ECO:0007669"/>
    <property type="project" value="UniProtKB-SubCell"/>
</dbReference>
<feature type="transmembrane region" description="Helical" evidence="8">
    <location>
        <begin position="128"/>
        <end position="149"/>
    </location>
</feature>
<name>A0A2A7NGB7_MYCAG</name>
<comment type="caution">
    <text evidence="11">The sequence shown here is derived from an EMBL/GenBank/DDBJ whole genome shotgun (WGS) entry which is preliminary data.</text>
</comment>
<reference evidence="10 13" key="2">
    <citation type="journal article" date="2019" name="Emerg. Microbes Infect.">
        <title>Comprehensive subspecies identification of 175 nontuberculous mycobacteria species based on 7547 genomic profiles.</title>
        <authorList>
            <person name="Matsumoto Y."/>
            <person name="Kinjo T."/>
            <person name="Motooka D."/>
            <person name="Nabeya D."/>
            <person name="Jung N."/>
            <person name="Uechi K."/>
            <person name="Horii T."/>
            <person name="Iida T."/>
            <person name="Fujita J."/>
            <person name="Nakamura S."/>
        </authorList>
    </citation>
    <scope>NUCLEOTIDE SEQUENCE [LARGE SCALE GENOMIC DNA]</scope>
    <source>
        <strain evidence="10 13">JCM 6377</strain>
    </source>
</reference>
<evidence type="ECO:0000256" key="8">
    <source>
        <dbReference type="RuleBase" id="RU363032"/>
    </source>
</evidence>
<dbReference type="EMBL" id="BLKS01000001">
    <property type="protein sequence ID" value="GFG52800.1"/>
    <property type="molecule type" value="Genomic_DNA"/>
</dbReference>
<dbReference type="InterPro" id="IPR035906">
    <property type="entry name" value="MetI-like_sf"/>
</dbReference>
<dbReference type="PANTHER" id="PTHR42929:SF1">
    <property type="entry name" value="INNER MEMBRANE ABC TRANSPORTER PERMEASE PROTEIN YDCU-RELATED"/>
    <property type="match status" value="1"/>
</dbReference>
<dbReference type="CDD" id="cd06261">
    <property type="entry name" value="TM_PBP2"/>
    <property type="match status" value="1"/>
</dbReference>
<dbReference type="AlphaFoldDB" id="A0A2A7NGB7"/>
<evidence type="ECO:0000313" key="13">
    <source>
        <dbReference type="Proteomes" id="UP000465302"/>
    </source>
</evidence>
<dbReference type="OrthoDB" id="9810794at2"/>
<comment type="subcellular location">
    <subcellularLocation>
        <location evidence="1 8">Cell membrane</location>
        <topology evidence="1 8">Multi-pass membrane protein</topology>
    </subcellularLocation>
</comment>
<dbReference type="RefSeq" id="WP_097937987.1">
    <property type="nucleotide sequence ID" value="NZ_BLKS01000001.1"/>
</dbReference>
<dbReference type="GO" id="GO:0055085">
    <property type="term" value="P:transmembrane transport"/>
    <property type="evidence" value="ECO:0007669"/>
    <property type="project" value="InterPro"/>
</dbReference>
<evidence type="ECO:0000256" key="7">
    <source>
        <dbReference type="ARBA" id="ARBA00023136"/>
    </source>
</evidence>
<proteinExistence type="inferred from homology"/>
<dbReference type="Proteomes" id="UP000220914">
    <property type="component" value="Unassembled WGS sequence"/>
</dbReference>
<evidence type="ECO:0000313" key="12">
    <source>
        <dbReference type="Proteomes" id="UP000220914"/>
    </source>
</evidence>
<dbReference type="InterPro" id="IPR000515">
    <property type="entry name" value="MetI-like"/>
</dbReference>
<feature type="domain" description="ABC transmembrane type-1" evidence="9">
    <location>
        <begin position="93"/>
        <end position="301"/>
    </location>
</feature>
<feature type="transmembrane region" description="Helical" evidence="8">
    <location>
        <begin position="180"/>
        <end position="202"/>
    </location>
</feature>
<evidence type="ECO:0000313" key="11">
    <source>
        <dbReference type="EMBL" id="PEG42803.1"/>
    </source>
</evidence>
<keyword evidence="12" id="KW-1185">Reference proteome</keyword>
<reference evidence="11 12" key="1">
    <citation type="submission" date="2017-10" db="EMBL/GenBank/DDBJ databases">
        <title>The new phylogeny of genus Mycobacterium.</title>
        <authorList>
            <person name="Tortoli E."/>
            <person name="Trovato A."/>
            <person name="Cirillo D.M."/>
        </authorList>
    </citation>
    <scope>NUCLEOTIDE SEQUENCE [LARGE SCALE GENOMIC DNA]</scope>
    <source>
        <strain evidence="11 12">CCUG37673</strain>
    </source>
</reference>
<evidence type="ECO:0000256" key="6">
    <source>
        <dbReference type="ARBA" id="ARBA00022989"/>
    </source>
</evidence>
<dbReference type="PROSITE" id="PS50928">
    <property type="entry name" value="ABC_TM1"/>
    <property type="match status" value="1"/>
</dbReference>
<dbReference type="Gene3D" id="1.10.3720.10">
    <property type="entry name" value="MetI-like"/>
    <property type="match status" value="1"/>
</dbReference>
<keyword evidence="6 8" id="KW-1133">Transmembrane helix</keyword>
<feature type="transmembrane region" description="Helical" evidence="8">
    <location>
        <begin position="23"/>
        <end position="54"/>
    </location>
</feature>
<dbReference type="SUPFAM" id="SSF161098">
    <property type="entry name" value="MetI-like"/>
    <property type="match status" value="1"/>
</dbReference>
<dbReference type="PANTHER" id="PTHR42929">
    <property type="entry name" value="INNER MEMBRANE ABC TRANSPORTER PERMEASE PROTEIN YDCU-RELATED-RELATED"/>
    <property type="match status" value="1"/>
</dbReference>